<evidence type="ECO:0000256" key="3">
    <source>
        <dbReference type="ARBA" id="ARBA00022679"/>
    </source>
</evidence>
<evidence type="ECO:0000256" key="1">
    <source>
        <dbReference type="ARBA" id="ARBA00004141"/>
    </source>
</evidence>
<name>A0A317X2X3_9EURO</name>
<comment type="similarity">
    <text evidence="2">Belongs to the wax synthase family.</text>
</comment>
<dbReference type="EMBL" id="MSFK01000007">
    <property type="protein sequence ID" value="PWY92984.1"/>
    <property type="molecule type" value="Genomic_DNA"/>
</dbReference>
<evidence type="ECO:0000256" key="6">
    <source>
        <dbReference type="ARBA" id="ARBA00023136"/>
    </source>
</evidence>
<feature type="transmembrane region" description="Helical" evidence="7">
    <location>
        <begin position="146"/>
        <end position="167"/>
    </location>
</feature>
<dbReference type="InterPro" id="IPR032805">
    <property type="entry name" value="Wax_synthase_dom"/>
</dbReference>
<protein>
    <recommendedName>
        <fullName evidence="8">Wax synthase domain-containing protein</fullName>
    </recommendedName>
</protein>
<keyword evidence="4 7" id="KW-0812">Transmembrane</keyword>
<dbReference type="GO" id="GO:0006629">
    <property type="term" value="P:lipid metabolic process"/>
    <property type="evidence" value="ECO:0007669"/>
    <property type="project" value="InterPro"/>
</dbReference>
<keyword evidence="6 7" id="KW-0472">Membrane</keyword>
<feature type="transmembrane region" description="Helical" evidence="7">
    <location>
        <begin position="196"/>
        <end position="221"/>
    </location>
</feature>
<evidence type="ECO:0000313" key="10">
    <source>
        <dbReference type="Proteomes" id="UP000246702"/>
    </source>
</evidence>
<dbReference type="GO" id="GO:0016020">
    <property type="term" value="C:membrane"/>
    <property type="evidence" value="ECO:0007669"/>
    <property type="project" value="UniProtKB-SubCell"/>
</dbReference>
<dbReference type="GeneID" id="37118907"/>
<accession>A0A317X2X3</accession>
<evidence type="ECO:0000256" key="2">
    <source>
        <dbReference type="ARBA" id="ARBA00007282"/>
    </source>
</evidence>
<feature type="transmembrane region" description="Helical" evidence="7">
    <location>
        <begin position="32"/>
        <end position="53"/>
    </location>
</feature>
<keyword evidence="10" id="KW-1185">Reference proteome</keyword>
<dbReference type="PANTHER" id="PTHR31595">
    <property type="entry name" value="LONG-CHAIN-ALCOHOL O-FATTY-ACYLTRANSFERASE 3-RELATED"/>
    <property type="match status" value="1"/>
</dbReference>
<feature type="transmembrane region" description="Helical" evidence="7">
    <location>
        <begin position="357"/>
        <end position="376"/>
    </location>
</feature>
<dbReference type="OrthoDB" id="1077582at2759"/>
<evidence type="ECO:0000256" key="5">
    <source>
        <dbReference type="ARBA" id="ARBA00022989"/>
    </source>
</evidence>
<evidence type="ECO:0000259" key="8">
    <source>
        <dbReference type="Pfam" id="PF13813"/>
    </source>
</evidence>
<feature type="transmembrane region" description="Helical" evidence="7">
    <location>
        <begin position="59"/>
        <end position="79"/>
    </location>
</feature>
<dbReference type="Proteomes" id="UP000246702">
    <property type="component" value="Unassembled WGS sequence"/>
</dbReference>
<keyword evidence="5 7" id="KW-1133">Transmembrane helix</keyword>
<dbReference type="AlphaFoldDB" id="A0A317X2X3"/>
<proteinExistence type="inferred from homology"/>
<organism evidence="9 10">
    <name type="scientific">Aspergillus sclerotioniger CBS 115572</name>
    <dbReference type="NCBI Taxonomy" id="1450535"/>
    <lineage>
        <taxon>Eukaryota</taxon>
        <taxon>Fungi</taxon>
        <taxon>Dikarya</taxon>
        <taxon>Ascomycota</taxon>
        <taxon>Pezizomycotina</taxon>
        <taxon>Eurotiomycetes</taxon>
        <taxon>Eurotiomycetidae</taxon>
        <taxon>Eurotiales</taxon>
        <taxon>Aspergillaceae</taxon>
        <taxon>Aspergillus</taxon>
        <taxon>Aspergillus subgen. Circumdati</taxon>
    </lineage>
</organism>
<feature type="transmembrane region" description="Helical" evidence="7">
    <location>
        <begin position="288"/>
        <end position="305"/>
    </location>
</feature>
<dbReference type="Pfam" id="PF13813">
    <property type="entry name" value="MBOAT_2"/>
    <property type="match status" value="1"/>
</dbReference>
<evidence type="ECO:0000256" key="4">
    <source>
        <dbReference type="ARBA" id="ARBA00022692"/>
    </source>
</evidence>
<feature type="transmembrane region" description="Helical" evidence="7">
    <location>
        <begin position="6"/>
        <end position="25"/>
    </location>
</feature>
<dbReference type="RefSeq" id="XP_025469745.1">
    <property type="nucleotide sequence ID" value="XM_025616764.1"/>
</dbReference>
<gene>
    <name evidence="9" type="ORF">BO94DRAFT_615640</name>
</gene>
<feature type="domain" description="Wax synthase" evidence="8">
    <location>
        <begin position="236"/>
        <end position="322"/>
    </location>
</feature>
<comment type="subcellular location">
    <subcellularLocation>
        <location evidence="1">Membrane</location>
        <topology evidence="1">Multi-pass membrane protein</topology>
    </subcellularLocation>
</comment>
<evidence type="ECO:0000313" key="9">
    <source>
        <dbReference type="EMBL" id="PWY92984.1"/>
    </source>
</evidence>
<reference evidence="9 10" key="1">
    <citation type="submission" date="2016-12" db="EMBL/GenBank/DDBJ databases">
        <title>The genomes of Aspergillus section Nigri reveals drivers in fungal speciation.</title>
        <authorList>
            <consortium name="DOE Joint Genome Institute"/>
            <person name="Vesth T.C."/>
            <person name="Nybo J."/>
            <person name="Theobald S."/>
            <person name="Brandl J."/>
            <person name="Frisvad J.C."/>
            <person name="Nielsen K.F."/>
            <person name="Lyhne E.K."/>
            <person name="Kogle M.E."/>
            <person name="Kuo A."/>
            <person name="Riley R."/>
            <person name="Clum A."/>
            <person name="Nolan M."/>
            <person name="Lipzen A."/>
            <person name="Salamov A."/>
            <person name="Henrissat B."/>
            <person name="Wiebenga A."/>
            <person name="De Vries R.P."/>
            <person name="Grigoriev I.V."/>
            <person name="Mortensen U.H."/>
            <person name="Andersen M.R."/>
            <person name="Baker S.E."/>
        </authorList>
    </citation>
    <scope>NUCLEOTIDE SEQUENCE [LARGE SCALE GENOMIC DNA]</scope>
    <source>
        <strain evidence="9 10">CBS 115572</strain>
    </source>
</reference>
<dbReference type="GO" id="GO:0008374">
    <property type="term" value="F:O-acyltransferase activity"/>
    <property type="evidence" value="ECO:0007669"/>
    <property type="project" value="InterPro"/>
</dbReference>
<sequence length="400" mass="44029">MPLNPLSSIGLQTAVVVTTIGFTSAHSALRPGALLLAGICTGHCISTAIDYFIRSPWASLAGGYSVMLLLHFVDIGLLTRWEFPPTNRRDKIAAESSREHSQGVSIPSWADRLRFGISASINARCIGTPDQVRNIYPSHHQGRAAFLYRTAGFAILSYVFLDFFGIMEDPEIGNRFLVASRVPIFRRLSELTAEEVIIRILFTASTAVALVSIQGGIYNLFAFTSVLSGFSEPQEWPSFYGSLSDAYSLRRVWSRVWHQCNTHKFRAIARYLTRDVLGFSSGTLKGQYAQVLTVFAVSSVMHLLIDLSAGVSISKSGALQFFGTQALGIVVEDLVSRMYSALRGLSPNRSVSKGERFLGFLWVGGFLVWSLPSYIYPLLYRTNMGENDCVVPVSIIGSLL</sequence>
<dbReference type="InterPro" id="IPR044851">
    <property type="entry name" value="Wax_synthase"/>
</dbReference>
<dbReference type="STRING" id="1450535.A0A317X2X3"/>
<dbReference type="PANTHER" id="PTHR31595:SF27">
    <property type="entry name" value="WAX SYNTHASE DOMAIN-CONTAINING PROTEIN-RELATED"/>
    <property type="match status" value="1"/>
</dbReference>
<evidence type="ECO:0000256" key="7">
    <source>
        <dbReference type="SAM" id="Phobius"/>
    </source>
</evidence>
<keyword evidence="3" id="KW-0808">Transferase</keyword>
<comment type="caution">
    <text evidence="9">The sequence shown here is derived from an EMBL/GenBank/DDBJ whole genome shotgun (WGS) entry which is preliminary data.</text>
</comment>